<evidence type="ECO:0000256" key="1">
    <source>
        <dbReference type="SAM" id="MobiDB-lite"/>
    </source>
</evidence>
<reference evidence="2" key="1">
    <citation type="submission" date="2020-07" db="EMBL/GenBank/DDBJ databases">
        <title>Multicomponent nature underlies the extraordinary mechanical properties of spider dragline silk.</title>
        <authorList>
            <person name="Kono N."/>
            <person name="Nakamura H."/>
            <person name="Mori M."/>
            <person name="Yoshida Y."/>
            <person name="Ohtoshi R."/>
            <person name="Malay A.D."/>
            <person name="Moran D.A.P."/>
            <person name="Tomita M."/>
            <person name="Numata K."/>
            <person name="Arakawa K."/>
        </authorList>
    </citation>
    <scope>NUCLEOTIDE SEQUENCE</scope>
</reference>
<organism evidence="2 3">
    <name type="scientific">Trichonephila clavata</name>
    <name type="common">Joro spider</name>
    <name type="synonym">Nephila clavata</name>
    <dbReference type="NCBI Taxonomy" id="2740835"/>
    <lineage>
        <taxon>Eukaryota</taxon>
        <taxon>Metazoa</taxon>
        <taxon>Ecdysozoa</taxon>
        <taxon>Arthropoda</taxon>
        <taxon>Chelicerata</taxon>
        <taxon>Arachnida</taxon>
        <taxon>Araneae</taxon>
        <taxon>Araneomorphae</taxon>
        <taxon>Entelegynae</taxon>
        <taxon>Araneoidea</taxon>
        <taxon>Nephilidae</taxon>
        <taxon>Trichonephila</taxon>
    </lineage>
</organism>
<evidence type="ECO:0000313" key="3">
    <source>
        <dbReference type="Proteomes" id="UP000887116"/>
    </source>
</evidence>
<gene>
    <name evidence="2" type="ORF">TNCT_610271</name>
</gene>
<keyword evidence="3" id="KW-1185">Reference proteome</keyword>
<dbReference type="AlphaFoldDB" id="A0A8X6HIG6"/>
<comment type="caution">
    <text evidence="2">The sequence shown here is derived from an EMBL/GenBank/DDBJ whole genome shotgun (WGS) entry which is preliminary data.</text>
</comment>
<proteinExistence type="predicted"/>
<dbReference type="OrthoDB" id="10603884at2759"/>
<name>A0A8X6HIG6_TRICU</name>
<protein>
    <submittedName>
        <fullName evidence="2">Uncharacterized protein</fullName>
    </submittedName>
</protein>
<dbReference type="EMBL" id="BMAO01018566">
    <property type="protein sequence ID" value="GFR24422.1"/>
    <property type="molecule type" value="Genomic_DNA"/>
</dbReference>
<evidence type="ECO:0000313" key="2">
    <source>
        <dbReference type="EMBL" id="GFR24422.1"/>
    </source>
</evidence>
<accession>A0A8X6HIG6</accession>
<sequence>MLPKAPKGAALNRNKNIFTNIFNSIIRPNTTYAQVVTQNRNHPKNPRQMAAHSTHRAGNSRQTEAITALLLNPLPIQNYPLNAATNMIIQQTL</sequence>
<dbReference type="Proteomes" id="UP000887116">
    <property type="component" value="Unassembled WGS sequence"/>
</dbReference>
<feature type="region of interest" description="Disordered" evidence="1">
    <location>
        <begin position="40"/>
        <end position="61"/>
    </location>
</feature>